<protein>
    <recommendedName>
        <fullName evidence="2">Uncharacterized protein YyaB-like PH domain-containing protein</fullName>
    </recommendedName>
</protein>
<dbReference type="GO" id="GO:0030153">
    <property type="term" value="P:bacteriocin immunity"/>
    <property type="evidence" value="ECO:0007669"/>
    <property type="project" value="InterPro"/>
</dbReference>
<accession>A0A098YUT9</accession>
<sequence length="147" mass="17146">MSQRTFHHRLTLGSLCGLVLFSLLVIYLFWIKQALLGLFVVIVIVGMIERILHTTYTFIRIKPFDRDEEMEFLLINRGRFSTKQQVALCDVVKCVPMRNNFGLSHYLLIKYGADRLIAVQPQQEQAFMDELMKRQQAEDASFAHKHS</sequence>
<dbReference type="EMBL" id="JRPQ01000071">
    <property type="protein sequence ID" value="KGI22408.1"/>
    <property type="molecule type" value="Genomic_DNA"/>
</dbReference>
<gene>
    <name evidence="3" type="ORF">HMPREF9304_04285</name>
</gene>
<evidence type="ECO:0000256" key="1">
    <source>
        <dbReference type="SAM" id="Phobius"/>
    </source>
</evidence>
<dbReference type="OrthoDB" id="1081386at2"/>
<feature type="transmembrane region" description="Helical" evidence="1">
    <location>
        <begin position="36"/>
        <end position="52"/>
    </location>
</feature>
<reference evidence="3 4" key="1">
    <citation type="submission" date="2014-07" db="EMBL/GenBank/DDBJ databases">
        <authorList>
            <person name="McCorrison J."/>
            <person name="Sanka R."/>
            <person name="Torralba M."/>
            <person name="Gillis M."/>
            <person name="Haft D.H."/>
            <person name="Methe B."/>
            <person name="Sutton G."/>
            <person name="Nelson K.E."/>
        </authorList>
    </citation>
    <scope>NUCLEOTIDE SEQUENCE [LARGE SCALE GENOMIC DNA]</scope>
    <source>
        <strain evidence="3 4">S9-PR14</strain>
    </source>
</reference>
<dbReference type="Pfam" id="PF06713">
    <property type="entry name" value="bPH_4"/>
    <property type="match status" value="1"/>
</dbReference>
<evidence type="ECO:0000313" key="3">
    <source>
        <dbReference type="EMBL" id="KGI22408.1"/>
    </source>
</evidence>
<organism evidence="3 4">
    <name type="scientific">Hoylesella timonensis S9-PR14</name>
    <dbReference type="NCBI Taxonomy" id="1401062"/>
    <lineage>
        <taxon>Bacteria</taxon>
        <taxon>Pseudomonadati</taxon>
        <taxon>Bacteroidota</taxon>
        <taxon>Bacteroidia</taxon>
        <taxon>Bacteroidales</taxon>
        <taxon>Prevotellaceae</taxon>
        <taxon>Hoylesella</taxon>
    </lineage>
</organism>
<dbReference type="RefSeq" id="WP_036926692.1">
    <property type="nucleotide sequence ID" value="NZ_JRPQ01000071.1"/>
</dbReference>
<feature type="domain" description="Uncharacterized protein YyaB-like PH" evidence="2">
    <location>
        <begin position="72"/>
        <end position="134"/>
    </location>
</feature>
<comment type="caution">
    <text evidence="3">The sequence shown here is derived from an EMBL/GenBank/DDBJ whole genome shotgun (WGS) entry which is preliminary data.</text>
</comment>
<dbReference type="Proteomes" id="UP000029723">
    <property type="component" value="Unassembled WGS sequence"/>
</dbReference>
<proteinExistence type="predicted"/>
<dbReference type="InterPro" id="IPR009589">
    <property type="entry name" value="PH_YyaB-like"/>
</dbReference>
<dbReference type="AlphaFoldDB" id="A0A098YUT9"/>
<keyword evidence="1" id="KW-0812">Transmembrane</keyword>
<evidence type="ECO:0000259" key="2">
    <source>
        <dbReference type="Pfam" id="PF06713"/>
    </source>
</evidence>
<keyword evidence="1" id="KW-1133">Transmembrane helix</keyword>
<feature type="transmembrane region" description="Helical" evidence="1">
    <location>
        <begin position="12"/>
        <end position="30"/>
    </location>
</feature>
<name>A0A098YUT9_9BACT</name>
<evidence type="ECO:0000313" key="4">
    <source>
        <dbReference type="Proteomes" id="UP000029723"/>
    </source>
</evidence>
<keyword evidence="1" id="KW-0472">Membrane</keyword>